<proteinExistence type="predicted"/>
<feature type="transmembrane region" description="Helical" evidence="2">
    <location>
        <begin position="268"/>
        <end position="289"/>
    </location>
</feature>
<dbReference type="GO" id="GO:0016746">
    <property type="term" value="F:acyltransferase activity"/>
    <property type="evidence" value="ECO:0007669"/>
    <property type="project" value="UniProtKB-KW"/>
</dbReference>
<dbReference type="Pfam" id="PF01757">
    <property type="entry name" value="Acyl_transf_3"/>
    <property type="match status" value="1"/>
</dbReference>
<keyword evidence="4" id="KW-0012">Acyltransferase</keyword>
<dbReference type="InterPro" id="IPR002656">
    <property type="entry name" value="Acyl_transf_3_dom"/>
</dbReference>
<feature type="region of interest" description="Disordered" evidence="1">
    <location>
        <begin position="1"/>
        <end position="26"/>
    </location>
</feature>
<feature type="transmembrane region" description="Helical" evidence="2">
    <location>
        <begin position="338"/>
        <end position="358"/>
    </location>
</feature>
<protein>
    <submittedName>
        <fullName evidence="4">Acyltransferase family protein</fullName>
        <ecNumber evidence="4">2.3.-.-</ecNumber>
    </submittedName>
</protein>
<organism evidence="4 5">
    <name type="scientific">Promicromonospora aerolata</name>
    <dbReference type="NCBI Taxonomy" id="195749"/>
    <lineage>
        <taxon>Bacteria</taxon>
        <taxon>Bacillati</taxon>
        <taxon>Actinomycetota</taxon>
        <taxon>Actinomycetes</taxon>
        <taxon>Micrococcales</taxon>
        <taxon>Promicromonosporaceae</taxon>
        <taxon>Promicromonospora</taxon>
    </lineage>
</organism>
<evidence type="ECO:0000313" key="5">
    <source>
        <dbReference type="Proteomes" id="UP001597338"/>
    </source>
</evidence>
<gene>
    <name evidence="4" type="ORF">ACFSL2_21785</name>
</gene>
<dbReference type="InterPro" id="IPR050879">
    <property type="entry name" value="Acyltransferase_3"/>
</dbReference>
<dbReference type="RefSeq" id="WP_377199845.1">
    <property type="nucleotide sequence ID" value="NZ_JBHUHF010000001.1"/>
</dbReference>
<feature type="transmembrane region" description="Helical" evidence="2">
    <location>
        <begin position="109"/>
        <end position="130"/>
    </location>
</feature>
<feature type="transmembrane region" description="Helical" evidence="2">
    <location>
        <begin position="213"/>
        <end position="231"/>
    </location>
</feature>
<dbReference type="PANTHER" id="PTHR23028:SF53">
    <property type="entry name" value="ACYL_TRANSF_3 DOMAIN-CONTAINING PROTEIN"/>
    <property type="match status" value="1"/>
</dbReference>
<accession>A0ABW4VDN5</accession>
<comment type="caution">
    <text evidence="4">The sequence shown here is derived from an EMBL/GenBank/DDBJ whole genome shotgun (WGS) entry which is preliminary data.</text>
</comment>
<dbReference type="EC" id="2.3.-.-" evidence="4"/>
<evidence type="ECO:0000256" key="2">
    <source>
        <dbReference type="SAM" id="Phobius"/>
    </source>
</evidence>
<keyword evidence="2" id="KW-0472">Membrane</keyword>
<dbReference type="EMBL" id="JBHUHF010000001">
    <property type="protein sequence ID" value="MFD2028143.1"/>
    <property type="molecule type" value="Genomic_DNA"/>
</dbReference>
<feature type="transmembrane region" description="Helical" evidence="2">
    <location>
        <begin position="188"/>
        <end position="207"/>
    </location>
</feature>
<evidence type="ECO:0000313" key="4">
    <source>
        <dbReference type="EMBL" id="MFD2028143.1"/>
    </source>
</evidence>
<dbReference type="PANTHER" id="PTHR23028">
    <property type="entry name" value="ACETYLTRANSFERASE"/>
    <property type="match status" value="1"/>
</dbReference>
<sequence length="400" mass="43297">MTRQESMPATLPEATTPTTGGKDRNSSGRLVGIDALRFAAAAAVLLYHFTATSTVTGYWGVDPVDAFPMLNEITRYGWLAVELFFMISGFVILLTADGRGIAGFVASRVGRLFPAYWACILLTAGLQQVWSGGRRTSLTETLVNLTMVQDLFQVTGLQVVFWTLLVELKFYLLVFVVLALGPLTRNRVLAFATLWPLAGWAAQTFGAQWLVDWLVPNYAPYFAVGMLLFLVYRDGFDLVSGLLLIGGVTLCVLRVLDAAGRAADLQGVPVNPVISAMLMLMSIVAVWATTLPGRTVPPRRVAAVLGTVGGLTYPIYLVHTQFGYAVIDLLAHQTTRTVALFAAGALSLALAVAIHYGVERPTSVRLRRAVQSALLRCSTALRSRGRLRTRTTSGPDATQV</sequence>
<feature type="transmembrane region" description="Helical" evidence="2">
    <location>
        <begin position="238"/>
        <end position="256"/>
    </location>
</feature>
<feature type="transmembrane region" description="Helical" evidence="2">
    <location>
        <begin position="159"/>
        <end position="181"/>
    </location>
</feature>
<keyword evidence="2" id="KW-0812">Transmembrane</keyword>
<feature type="domain" description="Acyltransferase 3" evidence="3">
    <location>
        <begin position="31"/>
        <end position="355"/>
    </location>
</feature>
<feature type="compositionally biased region" description="Low complexity" evidence="1">
    <location>
        <begin position="8"/>
        <end position="19"/>
    </location>
</feature>
<feature type="transmembrane region" description="Helical" evidence="2">
    <location>
        <begin position="38"/>
        <end position="61"/>
    </location>
</feature>
<evidence type="ECO:0000259" key="3">
    <source>
        <dbReference type="Pfam" id="PF01757"/>
    </source>
</evidence>
<name>A0ABW4VDN5_9MICO</name>
<keyword evidence="4" id="KW-0808">Transferase</keyword>
<feature type="transmembrane region" description="Helical" evidence="2">
    <location>
        <begin position="301"/>
        <end position="318"/>
    </location>
</feature>
<reference evidence="5" key="1">
    <citation type="journal article" date="2019" name="Int. J. Syst. Evol. Microbiol.">
        <title>The Global Catalogue of Microorganisms (GCM) 10K type strain sequencing project: providing services to taxonomists for standard genome sequencing and annotation.</title>
        <authorList>
            <consortium name="The Broad Institute Genomics Platform"/>
            <consortium name="The Broad Institute Genome Sequencing Center for Infectious Disease"/>
            <person name="Wu L."/>
            <person name="Ma J."/>
        </authorList>
    </citation>
    <scope>NUCLEOTIDE SEQUENCE [LARGE SCALE GENOMIC DNA]</scope>
    <source>
        <strain evidence="5">CCM 7043</strain>
    </source>
</reference>
<feature type="transmembrane region" description="Helical" evidence="2">
    <location>
        <begin position="76"/>
        <end position="97"/>
    </location>
</feature>
<keyword evidence="2" id="KW-1133">Transmembrane helix</keyword>
<evidence type="ECO:0000256" key="1">
    <source>
        <dbReference type="SAM" id="MobiDB-lite"/>
    </source>
</evidence>
<keyword evidence="5" id="KW-1185">Reference proteome</keyword>
<dbReference type="Proteomes" id="UP001597338">
    <property type="component" value="Unassembled WGS sequence"/>
</dbReference>